<evidence type="ECO:0000313" key="8">
    <source>
        <dbReference type="Proteomes" id="UP000256269"/>
    </source>
</evidence>
<dbReference type="SMART" id="SM00382">
    <property type="entry name" value="AAA"/>
    <property type="match status" value="1"/>
</dbReference>
<keyword evidence="3" id="KW-0547">Nucleotide-binding</keyword>
<proteinExistence type="predicted"/>
<dbReference type="GO" id="GO:0046677">
    <property type="term" value="P:response to antibiotic"/>
    <property type="evidence" value="ECO:0007669"/>
    <property type="project" value="UniProtKB-KW"/>
</dbReference>
<gene>
    <name evidence="7" type="ORF">BCF44_109386</name>
</gene>
<comment type="subcellular location">
    <subcellularLocation>
        <location evidence="1">Cell membrane</location>
        <topology evidence="1">Peripheral membrane protein</topology>
    </subcellularLocation>
</comment>
<dbReference type="Pfam" id="PF00005">
    <property type="entry name" value="ABC_tran"/>
    <property type="match status" value="1"/>
</dbReference>
<keyword evidence="5" id="KW-0046">Antibiotic resistance</keyword>
<feature type="domain" description="ABC transporter" evidence="6">
    <location>
        <begin position="6"/>
        <end position="229"/>
    </location>
</feature>
<dbReference type="InterPro" id="IPR003439">
    <property type="entry name" value="ABC_transporter-like_ATP-bd"/>
</dbReference>
<organism evidence="7 8">
    <name type="scientific">Kutzneria buriramensis</name>
    <dbReference type="NCBI Taxonomy" id="1045776"/>
    <lineage>
        <taxon>Bacteria</taxon>
        <taxon>Bacillati</taxon>
        <taxon>Actinomycetota</taxon>
        <taxon>Actinomycetes</taxon>
        <taxon>Pseudonocardiales</taxon>
        <taxon>Pseudonocardiaceae</taxon>
        <taxon>Kutzneria</taxon>
    </lineage>
</organism>
<dbReference type="Gene3D" id="3.40.50.300">
    <property type="entry name" value="P-loop containing nucleotide triphosphate hydrolases"/>
    <property type="match status" value="1"/>
</dbReference>
<evidence type="ECO:0000313" key="7">
    <source>
        <dbReference type="EMBL" id="REH43840.1"/>
    </source>
</evidence>
<evidence type="ECO:0000256" key="3">
    <source>
        <dbReference type="ARBA" id="ARBA00022741"/>
    </source>
</evidence>
<keyword evidence="4 7" id="KW-0067">ATP-binding</keyword>
<dbReference type="GO" id="GO:0005886">
    <property type="term" value="C:plasma membrane"/>
    <property type="evidence" value="ECO:0007669"/>
    <property type="project" value="UniProtKB-SubCell"/>
</dbReference>
<dbReference type="InterPro" id="IPR017871">
    <property type="entry name" value="ABC_transporter-like_CS"/>
</dbReference>
<dbReference type="PANTHER" id="PTHR42711">
    <property type="entry name" value="ABC TRANSPORTER ATP-BINDING PROTEIN"/>
    <property type="match status" value="1"/>
</dbReference>
<dbReference type="AlphaFoldDB" id="A0A3E0HF62"/>
<dbReference type="RefSeq" id="WP_211353252.1">
    <property type="nucleotide sequence ID" value="NZ_CP144375.1"/>
</dbReference>
<sequence>MTADAIVFRDVVKRFGDVTALNRTDFAVAKGEVLAMLGPNGAGKSTAVDLLLGLRKPDEGTISVLGTDPAKAVSQGRVSAMLQRGSLPAGARVAEIVDLSRRLYGSVRSLDEVLGLAGLDGIAKRRADALSGGQAQRVRFGMALAGKPELLFLDEPTVALDVEARQHFWRSVQKVAAEGTTVVFATHYLDEADENADRIVVLNSGVVVADGPPSTIKAVATVRVVRCVLDEPDLNDLQGLPGVVSVEVHGQEVALRCDDADSTVAEMYARYGKLRDIQVSGAGLEDALLALTSSGDAR</sequence>
<evidence type="ECO:0000256" key="5">
    <source>
        <dbReference type="ARBA" id="ARBA00023251"/>
    </source>
</evidence>
<dbReference type="CDD" id="cd03230">
    <property type="entry name" value="ABC_DR_subfamily_A"/>
    <property type="match status" value="1"/>
</dbReference>
<dbReference type="InterPro" id="IPR003593">
    <property type="entry name" value="AAA+_ATPase"/>
</dbReference>
<dbReference type="PROSITE" id="PS50893">
    <property type="entry name" value="ABC_TRANSPORTER_2"/>
    <property type="match status" value="1"/>
</dbReference>
<evidence type="ECO:0000256" key="1">
    <source>
        <dbReference type="ARBA" id="ARBA00004202"/>
    </source>
</evidence>
<reference evidence="7 8" key="1">
    <citation type="submission" date="2018-08" db="EMBL/GenBank/DDBJ databases">
        <title>Genomic Encyclopedia of Archaeal and Bacterial Type Strains, Phase II (KMG-II): from individual species to whole genera.</title>
        <authorList>
            <person name="Goeker M."/>
        </authorList>
    </citation>
    <scope>NUCLEOTIDE SEQUENCE [LARGE SCALE GENOMIC DNA]</scope>
    <source>
        <strain evidence="7 8">DSM 45791</strain>
    </source>
</reference>
<dbReference type="GO" id="GO:0005524">
    <property type="term" value="F:ATP binding"/>
    <property type="evidence" value="ECO:0007669"/>
    <property type="project" value="UniProtKB-KW"/>
</dbReference>
<evidence type="ECO:0000256" key="4">
    <source>
        <dbReference type="ARBA" id="ARBA00022840"/>
    </source>
</evidence>
<dbReference type="Proteomes" id="UP000256269">
    <property type="component" value="Unassembled WGS sequence"/>
</dbReference>
<accession>A0A3E0HF62</accession>
<dbReference type="InterPro" id="IPR027417">
    <property type="entry name" value="P-loop_NTPase"/>
</dbReference>
<dbReference type="GO" id="GO:0016887">
    <property type="term" value="F:ATP hydrolysis activity"/>
    <property type="evidence" value="ECO:0007669"/>
    <property type="project" value="InterPro"/>
</dbReference>
<dbReference type="EMBL" id="QUNO01000009">
    <property type="protein sequence ID" value="REH43840.1"/>
    <property type="molecule type" value="Genomic_DNA"/>
</dbReference>
<evidence type="ECO:0000256" key="2">
    <source>
        <dbReference type="ARBA" id="ARBA00022448"/>
    </source>
</evidence>
<dbReference type="PANTHER" id="PTHR42711:SF17">
    <property type="entry name" value="ABC TRANSPORTER ATP-BINDING PROTEIN"/>
    <property type="match status" value="1"/>
</dbReference>
<dbReference type="InterPro" id="IPR050763">
    <property type="entry name" value="ABC_transporter_ATP-binding"/>
</dbReference>
<comment type="caution">
    <text evidence="7">The sequence shown here is derived from an EMBL/GenBank/DDBJ whole genome shotgun (WGS) entry which is preliminary data.</text>
</comment>
<dbReference type="SUPFAM" id="SSF52540">
    <property type="entry name" value="P-loop containing nucleoside triphosphate hydrolases"/>
    <property type="match status" value="1"/>
</dbReference>
<evidence type="ECO:0000259" key="6">
    <source>
        <dbReference type="PROSITE" id="PS50893"/>
    </source>
</evidence>
<keyword evidence="2" id="KW-0813">Transport</keyword>
<dbReference type="PROSITE" id="PS00211">
    <property type="entry name" value="ABC_TRANSPORTER_1"/>
    <property type="match status" value="1"/>
</dbReference>
<protein>
    <submittedName>
        <fullName evidence="7">ABC-2 type transport system ATP-binding protein</fullName>
    </submittedName>
</protein>
<keyword evidence="8" id="KW-1185">Reference proteome</keyword>
<name>A0A3E0HF62_9PSEU</name>